<gene>
    <name evidence="1" type="ORF">ERS450000_05865</name>
</gene>
<reference evidence="2" key="1">
    <citation type="submission" date="2015-03" db="EMBL/GenBank/DDBJ databases">
        <authorList>
            <consortium name="Pathogen Informatics"/>
        </authorList>
    </citation>
    <scope>NUCLEOTIDE SEQUENCE [LARGE SCALE GENOMIC DNA]</scope>
    <source>
        <strain evidence="2">NCTC11134</strain>
        <plasmid evidence="2">2</plasmid>
    </source>
</reference>
<name>A0A0H5P9M2_NOCFR</name>
<dbReference type="EMBL" id="LN868939">
    <property type="protein sequence ID" value="CRY84118.1"/>
    <property type="molecule type" value="Genomic_DNA"/>
</dbReference>
<proteinExistence type="predicted"/>
<dbReference type="Proteomes" id="UP000057820">
    <property type="component" value="Plasmid 2"/>
</dbReference>
<keyword evidence="1" id="KW-0614">Plasmid</keyword>
<dbReference type="KEGG" id="nfr:ERS450000_05865"/>
<geneLocation type="plasmid" evidence="1">
    <name>2</name>
</geneLocation>
<organism evidence="1 2">
    <name type="scientific">Nocardia farcinica</name>
    <dbReference type="NCBI Taxonomy" id="37329"/>
    <lineage>
        <taxon>Bacteria</taxon>
        <taxon>Bacillati</taxon>
        <taxon>Actinomycetota</taxon>
        <taxon>Actinomycetes</taxon>
        <taxon>Mycobacteriales</taxon>
        <taxon>Nocardiaceae</taxon>
        <taxon>Nocardia</taxon>
    </lineage>
</organism>
<protein>
    <submittedName>
        <fullName evidence="1">Uncharacterized protein</fullName>
    </submittedName>
</protein>
<dbReference type="AlphaFoldDB" id="A0A0H5P9M2"/>
<accession>A0A0H5P9M2</accession>
<evidence type="ECO:0000313" key="2">
    <source>
        <dbReference type="Proteomes" id="UP000057820"/>
    </source>
</evidence>
<evidence type="ECO:0000313" key="1">
    <source>
        <dbReference type="EMBL" id="CRY84118.1"/>
    </source>
</evidence>
<dbReference type="GeneID" id="61136651"/>
<sequence>MFTFDKLVLESVKESLHKVLADSGILEEVAREIQPEIDRRTAQFRKGIQCREIELRFLRGHHGE</sequence>
<dbReference type="RefSeq" id="WP_041561586.1">
    <property type="nucleotide sequence ID" value="NZ_CP031418.1"/>
</dbReference>